<dbReference type="InterPro" id="IPR037401">
    <property type="entry name" value="SnoaL-like"/>
</dbReference>
<dbReference type="OrthoDB" id="129343at2"/>
<evidence type="ECO:0000259" key="1">
    <source>
        <dbReference type="Pfam" id="PF12680"/>
    </source>
</evidence>
<dbReference type="PANTHER" id="PTHR38436">
    <property type="entry name" value="POLYKETIDE CYCLASE SNOAL-LIKE DOMAIN"/>
    <property type="match status" value="1"/>
</dbReference>
<dbReference type="EMBL" id="CP002343">
    <property type="protein sequence ID" value="ADU49156.1"/>
    <property type="molecule type" value="Genomic_DNA"/>
</dbReference>
<proteinExistence type="predicted"/>
<dbReference type="GO" id="GO:0030638">
    <property type="term" value="P:polyketide metabolic process"/>
    <property type="evidence" value="ECO:0007669"/>
    <property type="project" value="InterPro"/>
</dbReference>
<dbReference type="RefSeq" id="WP_013493470.1">
    <property type="nucleotide sequence ID" value="NC_014830.1"/>
</dbReference>
<protein>
    <recommendedName>
        <fullName evidence="1">SnoaL-like domain-containing protein</fullName>
    </recommendedName>
</protein>
<accession>E6S8J4</accession>
<evidence type="ECO:0000313" key="3">
    <source>
        <dbReference type="Proteomes" id="UP000008914"/>
    </source>
</evidence>
<dbReference type="AlphaFoldDB" id="E6S8J4"/>
<dbReference type="KEGG" id="ica:Intca_2651"/>
<dbReference type="HOGENOM" id="CLU_1793714_0_0_11"/>
<keyword evidence="3" id="KW-1185">Reference proteome</keyword>
<evidence type="ECO:0000313" key="2">
    <source>
        <dbReference type="EMBL" id="ADU49156.1"/>
    </source>
</evidence>
<feature type="domain" description="SnoaL-like" evidence="1">
    <location>
        <begin position="19"/>
        <end position="132"/>
    </location>
</feature>
<sequence length="179" mass="19698">MESTSKPMTEAAMRAFAKTHFDAWNAHDVDAAVALVTDDVVWEDPSFEKPVLGKAEMADRMRALFVAFPDLHFPEELAHAHTNVADGESVLTWTFTATMMGDLVAPEGRMPATGKKVQVSGATFNRFRGDLLSHFTMYYDSLDMLHQLGFLPSSTGISMRAVMLADYLGGKAKKALHLT</sequence>
<dbReference type="InterPro" id="IPR032710">
    <property type="entry name" value="NTF2-like_dom_sf"/>
</dbReference>
<dbReference type="PANTHER" id="PTHR38436:SF1">
    <property type="entry name" value="ESTER CYCLASE"/>
    <property type="match status" value="1"/>
</dbReference>
<dbReference type="STRING" id="710696.Intca_2651"/>
<dbReference type="eggNOG" id="COG3631">
    <property type="taxonomic scope" value="Bacteria"/>
</dbReference>
<dbReference type="Proteomes" id="UP000008914">
    <property type="component" value="Chromosome"/>
</dbReference>
<name>E6S8J4_INTC7</name>
<dbReference type="InterPro" id="IPR009959">
    <property type="entry name" value="Cyclase_SnoaL-like"/>
</dbReference>
<dbReference type="Gene3D" id="3.10.450.50">
    <property type="match status" value="1"/>
</dbReference>
<gene>
    <name evidence="2" type="ordered locus">Intca_2651</name>
</gene>
<reference evidence="2 3" key="1">
    <citation type="journal article" date="2010" name="Stand. Genomic Sci.">
        <title>Complete genome sequence of Intrasporangium calvum type strain (7 KIP).</title>
        <authorList>
            <person name="Del Rio T.G."/>
            <person name="Chertkov O."/>
            <person name="Yasawong M."/>
            <person name="Lucas S."/>
            <person name="Deshpande S."/>
            <person name="Cheng J.F."/>
            <person name="Detter C."/>
            <person name="Tapia R."/>
            <person name="Han C."/>
            <person name="Goodwin L."/>
            <person name="Pitluck S."/>
            <person name="Liolios K."/>
            <person name="Ivanova N."/>
            <person name="Mavromatis K."/>
            <person name="Pati A."/>
            <person name="Chen A."/>
            <person name="Palaniappan K."/>
            <person name="Land M."/>
            <person name="Hauser L."/>
            <person name="Chang Y.J."/>
            <person name="Jeffries C.D."/>
            <person name="Rohde M."/>
            <person name="Pukall R."/>
            <person name="Sikorski J."/>
            <person name="Goker M."/>
            <person name="Woyke T."/>
            <person name="Bristow J."/>
            <person name="Eisen J.A."/>
            <person name="Markowitz V."/>
            <person name="Hugenholtz P."/>
            <person name="Kyrpides N.C."/>
            <person name="Klenk H.P."/>
            <person name="Lapidus A."/>
        </authorList>
    </citation>
    <scope>NUCLEOTIDE SEQUENCE [LARGE SCALE GENOMIC DNA]</scope>
    <source>
        <strain evidence="3">ATCC 23552 / DSM 43043 / JCM 3097 / NBRC 12989 / 7 KIP</strain>
    </source>
</reference>
<organism evidence="2 3">
    <name type="scientific">Intrasporangium calvum (strain ATCC 23552 / DSM 43043 / JCM 3097 / NBRC 12989 / NCIMB 10167 / NRRL B-3866 / 7 KIP)</name>
    <dbReference type="NCBI Taxonomy" id="710696"/>
    <lineage>
        <taxon>Bacteria</taxon>
        <taxon>Bacillati</taxon>
        <taxon>Actinomycetota</taxon>
        <taxon>Actinomycetes</taxon>
        <taxon>Micrococcales</taxon>
        <taxon>Intrasporangiaceae</taxon>
        <taxon>Intrasporangium</taxon>
    </lineage>
</organism>
<dbReference type="SUPFAM" id="SSF54427">
    <property type="entry name" value="NTF2-like"/>
    <property type="match status" value="1"/>
</dbReference>
<dbReference type="Pfam" id="PF12680">
    <property type="entry name" value="SnoaL_2"/>
    <property type="match status" value="1"/>
</dbReference>